<reference evidence="2 3" key="1">
    <citation type="submission" date="2017-02" db="EMBL/GenBank/DDBJ databases">
        <title>The new phylogeny of genus Mycobacterium.</title>
        <authorList>
            <person name="Tortoli E."/>
            <person name="Trovato A."/>
            <person name="Cirillo D.M."/>
        </authorList>
    </citation>
    <scope>NUCLEOTIDE SEQUENCE [LARGE SCALE GENOMIC DNA]</scope>
    <source>
        <strain evidence="2 3">DSM 45578</strain>
    </source>
</reference>
<keyword evidence="1" id="KW-0472">Membrane</keyword>
<sequence length="98" mass="10123">MSAEIGRVVAGLLGATAGLLWVLCLYLVARSGFTGDPAIDPHGYALMFGTVVGLLAGLLFAVVLPAAFPAGTRRRASRVCVGGYLAVTIGLYTALYLH</sequence>
<feature type="transmembrane region" description="Helical" evidence="1">
    <location>
        <begin position="79"/>
        <end position="97"/>
    </location>
</feature>
<accession>A0A1W9YX08</accession>
<proteinExistence type="predicted"/>
<comment type="caution">
    <text evidence="2">The sequence shown here is derived from an EMBL/GenBank/DDBJ whole genome shotgun (WGS) entry which is preliminary data.</text>
</comment>
<dbReference type="STRING" id="564198.BST17_12820"/>
<protein>
    <recommendedName>
        <fullName evidence="4">Integral membrane protein</fullName>
    </recommendedName>
</protein>
<feature type="transmembrane region" description="Helical" evidence="1">
    <location>
        <begin position="44"/>
        <end position="67"/>
    </location>
</feature>
<dbReference type="Proteomes" id="UP000192366">
    <property type="component" value="Unassembled WGS sequence"/>
</dbReference>
<keyword evidence="1" id="KW-0812">Transmembrane</keyword>
<name>A0A1W9YX08_MYCBA</name>
<evidence type="ECO:0000313" key="3">
    <source>
        <dbReference type="Proteomes" id="UP000192366"/>
    </source>
</evidence>
<keyword evidence="3" id="KW-1185">Reference proteome</keyword>
<feature type="transmembrane region" description="Helical" evidence="1">
    <location>
        <begin position="7"/>
        <end position="29"/>
    </location>
</feature>
<dbReference type="AlphaFoldDB" id="A0A1W9YX08"/>
<evidence type="ECO:0008006" key="4">
    <source>
        <dbReference type="Google" id="ProtNLM"/>
    </source>
</evidence>
<evidence type="ECO:0000256" key="1">
    <source>
        <dbReference type="SAM" id="Phobius"/>
    </source>
</evidence>
<dbReference type="EMBL" id="MVHJ01000009">
    <property type="protein sequence ID" value="ORA04585.1"/>
    <property type="molecule type" value="Genomic_DNA"/>
</dbReference>
<evidence type="ECO:0000313" key="2">
    <source>
        <dbReference type="EMBL" id="ORA04585.1"/>
    </source>
</evidence>
<organism evidence="2 3">
    <name type="scientific">Mycolicibacterium bacteremicum</name>
    <name type="common">Mycobacterium bacteremicum</name>
    <dbReference type="NCBI Taxonomy" id="564198"/>
    <lineage>
        <taxon>Bacteria</taxon>
        <taxon>Bacillati</taxon>
        <taxon>Actinomycetota</taxon>
        <taxon>Actinomycetes</taxon>
        <taxon>Mycobacteriales</taxon>
        <taxon>Mycobacteriaceae</taxon>
        <taxon>Mycolicibacterium</taxon>
    </lineage>
</organism>
<gene>
    <name evidence="2" type="ORF">BST17_12820</name>
</gene>
<keyword evidence="1" id="KW-1133">Transmembrane helix</keyword>
<dbReference type="RefSeq" id="WP_083058396.1">
    <property type="nucleotide sequence ID" value="NZ_JACKVM010000016.1"/>
</dbReference>